<evidence type="ECO:0000313" key="1">
    <source>
        <dbReference type="EMBL" id="CAG8857101.1"/>
    </source>
</evidence>
<sequence length="47" mass="5362">MNSKPVQLFDSEDLSEILSVEMENDDSEISEEIELKILCTVTDSKTR</sequence>
<dbReference type="EMBL" id="CAJVQB010167226">
    <property type="protein sequence ID" value="CAG8857101.1"/>
    <property type="molecule type" value="Genomic_DNA"/>
</dbReference>
<reference evidence="1 2" key="1">
    <citation type="submission" date="2021-06" db="EMBL/GenBank/DDBJ databases">
        <authorList>
            <person name="Kallberg Y."/>
            <person name="Tangrot J."/>
            <person name="Rosling A."/>
        </authorList>
    </citation>
    <scope>NUCLEOTIDE SEQUENCE [LARGE SCALE GENOMIC DNA]</scope>
    <source>
        <strain evidence="1 2">120-4 pot B 10/14</strain>
    </source>
</reference>
<name>A0ABN7XP25_GIGMA</name>
<organism evidence="1 2">
    <name type="scientific">Gigaspora margarita</name>
    <dbReference type="NCBI Taxonomy" id="4874"/>
    <lineage>
        <taxon>Eukaryota</taxon>
        <taxon>Fungi</taxon>
        <taxon>Fungi incertae sedis</taxon>
        <taxon>Mucoromycota</taxon>
        <taxon>Glomeromycotina</taxon>
        <taxon>Glomeromycetes</taxon>
        <taxon>Diversisporales</taxon>
        <taxon>Gigasporaceae</taxon>
        <taxon>Gigaspora</taxon>
    </lineage>
</organism>
<comment type="caution">
    <text evidence="1">The sequence shown here is derived from an EMBL/GenBank/DDBJ whole genome shotgun (WGS) entry which is preliminary data.</text>
</comment>
<dbReference type="Proteomes" id="UP000789901">
    <property type="component" value="Unassembled WGS sequence"/>
</dbReference>
<feature type="non-terminal residue" evidence="1">
    <location>
        <position position="47"/>
    </location>
</feature>
<gene>
    <name evidence="1" type="ORF">GMARGA_LOCUS45922</name>
</gene>
<proteinExistence type="predicted"/>
<evidence type="ECO:0000313" key="2">
    <source>
        <dbReference type="Proteomes" id="UP000789901"/>
    </source>
</evidence>
<protein>
    <submittedName>
        <fullName evidence="1">43362_t:CDS:1</fullName>
    </submittedName>
</protein>
<keyword evidence="2" id="KW-1185">Reference proteome</keyword>
<accession>A0ABN7XP25</accession>